<evidence type="ECO:0000313" key="2">
    <source>
        <dbReference type="EMBL" id="CAD7626759.1"/>
    </source>
</evidence>
<proteinExistence type="predicted"/>
<dbReference type="Proteomes" id="UP000759131">
    <property type="component" value="Unassembled WGS sequence"/>
</dbReference>
<feature type="domain" description="Ig-like" evidence="1">
    <location>
        <begin position="14"/>
        <end position="124"/>
    </location>
</feature>
<reference evidence="2" key="1">
    <citation type="submission" date="2020-11" db="EMBL/GenBank/DDBJ databases">
        <authorList>
            <person name="Tran Van P."/>
        </authorList>
    </citation>
    <scope>NUCLEOTIDE SEQUENCE</scope>
</reference>
<evidence type="ECO:0000313" key="3">
    <source>
        <dbReference type="Proteomes" id="UP000759131"/>
    </source>
</evidence>
<dbReference type="SMART" id="SM00409">
    <property type="entry name" value="IG"/>
    <property type="match status" value="1"/>
</dbReference>
<keyword evidence="3" id="KW-1185">Reference proteome</keyword>
<feature type="non-terminal residue" evidence="2">
    <location>
        <position position="1"/>
    </location>
</feature>
<dbReference type="InterPro" id="IPR036179">
    <property type="entry name" value="Ig-like_dom_sf"/>
</dbReference>
<dbReference type="InterPro" id="IPR003599">
    <property type="entry name" value="Ig_sub"/>
</dbReference>
<dbReference type="SUPFAM" id="SSF48726">
    <property type="entry name" value="Immunoglobulin"/>
    <property type="match status" value="1"/>
</dbReference>
<accession>A0A7R9Q057</accession>
<protein>
    <recommendedName>
        <fullName evidence="1">Ig-like domain-containing protein</fullName>
    </recommendedName>
</protein>
<organism evidence="2">
    <name type="scientific">Medioppia subpectinata</name>
    <dbReference type="NCBI Taxonomy" id="1979941"/>
    <lineage>
        <taxon>Eukaryota</taxon>
        <taxon>Metazoa</taxon>
        <taxon>Ecdysozoa</taxon>
        <taxon>Arthropoda</taxon>
        <taxon>Chelicerata</taxon>
        <taxon>Arachnida</taxon>
        <taxon>Acari</taxon>
        <taxon>Acariformes</taxon>
        <taxon>Sarcoptiformes</taxon>
        <taxon>Oribatida</taxon>
        <taxon>Brachypylina</taxon>
        <taxon>Oppioidea</taxon>
        <taxon>Oppiidae</taxon>
        <taxon>Medioppia</taxon>
    </lineage>
</organism>
<dbReference type="EMBL" id="CAJPIZ010004137">
    <property type="protein sequence ID" value="CAG2107189.1"/>
    <property type="molecule type" value="Genomic_DNA"/>
</dbReference>
<dbReference type="EMBL" id="OC858712">
    <property type="protein sequence ID" value="CAD7626759.1"/>
    <property type="molecule type" value="Genomic_DNA"/>
</dbReference>
<dbReference type="Pfam" id="PF07686">
    <property type="entry name" value="V-set"/>
    <property type="match status" value="1"/>
</dbReference>
<dbReference type="InterPro" id="IPR013106">
    <property type="entry name" value="Ig_V-set"/>
</dbReference>
<dbReference type="PROSITE" id="PS50835">
    <property type="entry name" value="IG_LIKE"/>
    <property type="match status" value="1"/>
</dbReference>
<sequence>MGKGWTALNGVTVTEVHIISINTGRTDYVIQGESAQLSCHYIFTKQEERIQSVRWEKDGQHVYFSTPNKKRPIAVGVLKGHVDYNSKDLLNTVTILNVSLEMHGTYSCHVDSDLNTSQNSATLTVIIDACKESHWKTHTDMINCTEDISFYCIGMFPKPSPACSIHNDFTDKYFAGETFDVNQELPNGTYEISIRRRYHVTDFINFAGQLSFQCHLVIVMTSWRMGINYKLFGDSGCIDDPPKINNGKVLLH</sequence>
<gene>
    <name evidence="2" type="ORF">OSB1V03_LOCUS7191</name>
</gene>
<dbReference type="InterPro" id="IPR007110">
    <property type="entry name" value="Ig-like_dom"/>
</dbReference>
<dbReference type="OrthoDB" id="9984531at2759"/>
<dbReference type="InterPro" id="IPR013783">
    <property type="entry name" value="Ig-like_fold"/>
</dbReference>
<dbReference type="AlphaFoldDB" id="A0A7R9Q057"/>
<dbReference type="PANTHER" id="PTHR21261:SF15">
    <property type="entry name" value="BEATEN PATH IIIA, ISOFORM D-RELATED"/>
    <property type="match status" value="1"/>
</dbReference>
<evidence type="ECO:0000259" key="1">
    <source>
        <dbReference type="PROSITE" id="PS50835"/>
    </source>
</evidence>
<name>A0A7R9Q057_9ACAR</name>
<dbReference type="PANTHER" id="PTHR21261">
    <property type="entry name" value="BEAT PROTEIN"/>
    <property type="match status" value="1"/>
</dbReference>
<dbReference type="Gene3D" id="2.60.40.10">
    <property type="entry name" value="Immunoglobulins"/>
    <property type="match status" value="1"/>
</dbReference>